<sequence length="355" mass="40769">MSRRCPWVARCDFFFTCLLSRGVRPSGLLRGRILQSYHIIPAAKQIFKAYGLKNRRGLGADLYWSFSTKHKKDIKQNSAKNKIRHIGHENNVRKSLQNSNNKNYPIFLDFPSATRNSPRCLNGKGIHAPSPQDSLVRQQKNQLYTLTDMLFGEEKLSENKIAHRYLEKRDIRTSFFLRTMNNKEQQHVPSIPFLTSVISEPHRTAILVAKSLGRPVSTSNRSINQFSTYECYYPSCSHITSGTHSLKQQYTHYCTPSHQQKSPTKTTLKRHVSYTFSAVYIAALWNITFPTKGAMQRFNACHSMEFCAFTVKIAIHNPCNKQSSSLNFPSNPAFLFRRNCFLFLMSSTKALNLIN</sequence>
<name>A0A858PYF8_9RICK</name>
<organism evidence="1 2">
    <name type="scientific">Anaplasma platys</name>
    <dbReference type="NCBI Taxonomy" id="949"/>
    <lineage>
        <taxon>Bacteria</taxon>
        <taxon>Pseudomonadati</taxon>
        <taxon>Pseudomonadota</taxon>
        <taxon>Alphaproteobacteria</taxon>
        <taxon>Rickettsiales</taxon>
        <taxon>Anaplasmataceae</taxon>
        <taxon>Anaplasma</taxon>
    </lineage>
</organism>
<proteinExistence type="predicted"/>
<protein>
    <submittedName>
        <fullName evidence="1">Uncharacterized protein</fullName>
    </submittedName>
</protein>
<dbReference type="EMBL" id="CP046391">
    <property type="protein sequence ID" value="QJC27607.1"/>
    <property type="molecule type" value="Genomic_DNA"/>
</dbReference>
<accession>A0A858PYF8</accession>
<evidence type="ECO:0000313" key="2">
    <source>
        <dbReference type="Proteomes" id="UP000500930"/>
    </source>
</evidence>
<gene>
    <name evidence="1" type="ORF">ANPL_02725</name>
</gene>
<evidence type="ECO:0000313" key="1">
    <source>
        <dbReference type="EMBL" id="QJC27607.1"/>
    </source>
</evidence>
<dbReference type="KEGG" id="aplt:ANPL_02725"/>
<keyword evidence="2" id="KW-1185">Reference proteome</keyword>
<reference evidence="1 2" key="1">
    <citation type="journal article" date="2020" name="Pathogens">
        <title>First Whole Genome Sequence of Anaplasma platys, an Obligate Intracellular Rickettsial Pathogen of Dogs.</title>
        <authorList>
            <person name="Llanes A."/>
            <person name="Rajeev S."/>
        </authorList>
    </citation>
    <scope>NUCLEOTIDE SEQUENCE [LARGE SCALE GENOMIC DNA]</scope>
    <source>
        <strain evidence="1 2">S3</strain>
    </source>
</reference>
<dbReference type="AlphaFoldDB" id="A0A858PYF8"/>
<dbReference type="Proteomes" id="UP000500930">
    <property type="component" value="Chromosome"/>
</dbReference>